<reference evidence="2 3" key="1">
    <citation type="submission" date="2018-11" db="EMBL/GenBank/DDBJ databases">
        <authorList>
            <consortium name="Pathogen Informatics"/>
        </authorList>
    </citation>
    <scope>NUCLEOTIDE SEQUENCE [LARGE SCALE GENOMIC DNA]</scope>
</reference>
<organism evidence="2 3">
    <name type="scientific">Wuchereria bancrofti</name>
    <dbReference type="NCBI Taxonomy" id="6293"/>
    <lineage>
        <taxon>Eukaryota</taxon>
        <taxon>Metazoa</taxon>
        <taxon>Ecdysozoa</taxon>
        <taxon>Nematoda</taxon>
        <taxon>Chromadorea</taxon>
        <taxon>Rhabditida</taxon>
        <taxon>Spirurina</taxon>
        <taxon>Spiruromorpha</taxon>
        <taxon>Filarioidea</taxon>
        <taxon>Onchocercidae</taxon>
        <taxon>Wuchereria</taxon>
    </lineage>
</organism>
<feature type="region of interest" description="Disordered" evidence="1">
    <location>
        <begin position="1"/>
        <end position="20"/>
    </location>
</feature>
<dbReference type="OrthoDB" id="5905396at2759"/>
<gene>
    <name evidence="2" type="ORF">WBA_LOCUS6247</name>
</gene>
<accession>A0A3P7DS98</accession>
<name>A0A3P7DS98_WUCBA</name>
<sequence length="165" mass="18904">MECSASCDPTLESEDGDEPTSVFSWIESPHISEKFRGSSSYHKIHHRRRSSQVAEQVWRLRHKQTQDHEDNENNTDKKLSIAKMEILPSDTVTRISKSSQSLVPNRNVDRIDHRYCVARQRTPLTVEQCAELDGELNSNLGAIKKMIKQLEKPRPLITSSDQHAI</sequence>
<evidence type="ECO:0000256" key="1">
    <source>
        <dbReference type="SAM" id="MobiDB-lite"/>
    </source>
</evidence>
<dbReference type="Proteomes" id="UP000270924">
    <property type="component" value="Unassembled WGS sequence"/>
</dbReference>
<evidence type="ECO:0000313" key="3">
    <source>
        <dbReference type="Proteomes" id="UP000270924"/>
    </source>
</evidence>
<protein>
    <submittedName>
        <fullName evidence="2">Uncharacterized protein</fullName>
    </submittedName>
</protein>
<dbReference type="EMBL" id="UYWW01003573">
    <property type="protein sequence ID" value="VDM12861.1"/>
    <property type="molecule type" value="Genomic_DNA"/>
</dbReference>
<evidence type="ECO:0000313" key="2">
    <source>
        <dbReference type="EMBL" id="VDM12861.1"/>
    </source>
</evidence>
<dbReference type="AlphaFoldDB" id="A0A3P7DS98"/>
<dbReference type="InParanoid" id="A0A3P7DS98"/>
<proteinExistence type="predicted"/>
<keyword evidence="3" id="KW-1185">Reference proteome</keyword>